<dbReference type="OrthoDB" id="2988459at2"/>
<dbReference type="STRING" id="1601833.SAMN05518684_110147"/>
<reference evidence="4" key="1">
    <citation type="submission" date="2016-10" db="EMBL/GenBank/DDBJ databases">
        <authorList>
            <person name="Varghese N."/>
            <person name="Submissions S."/>
        </authorList>
    </citation>
    <scope>NUCLEOTIDE SEQUENCE [LARGE SCALE GENOMIC DNA]</scope>
    <source>
        <strain evidence="4">S9</strain>
    </source>
</reference>
<sequence length="342" mass="39333">MEESKRPGVNRKSKRLVFHLLFPLVFLTAVLLFMVVFRHEEDLTNAEKRAIESVTFEEEWTRYGHLPAHLVEVTEGLPAPLKSRIIHRMMDEVPLHVMQLPSEDLAAETHGAFAGLTAENEADDPVFFTTVNDETAIRDLPGWLVHVSNRFNEVYNTQDMLDITFLPPNEASRVIMETIEEEKEKRLEEEESEQAEGKPGVYSGFGEEEEEPIPVYRKIAKDIRAQSPDVVLLDFDLIADHLEHEEVKIAEGGMTGVEETVDQTYEFLEALYRSIDTFTTYILFSDEVFEHLGLSPTEQLEDQLNLLADQNEYVHVVKIPSYNKEDEQAWAENHILPLFYRG</sequence>
<gene>
    <name evidence="3" type="ORF">SAMN05518684_110147</name>
</gene>
<dbReference type="Proteomes" id="UP000198571">
    <property type="component" value="Unassembled WGS sequence"/>
</dbReference>
<organism evidence="3 4">
    <name type="scientific">Salipaludibacillus aurantiacus</name>
    <dbReference type="NCBI Taxonomy" id="1601833"/>
    <lineage>
        <taxon>Bacteria</taxon>
        <taxon>Bacillati</taxon>
        <taxon>Bacillota</taxon>
        <taxon>Bacilli</taxon>
        <taxon>Bacillales</taxon>
        <taxon>Bacillaceae</taxon>
    </lineage>
</organism>
<keyword evidence="2" id="KW-0472">Membrane</keyword>
<keyword evidence="4" id="KW-1185">Reference proteome</keyword>
<keyword evidence="2" id="KW-1133">Transmembrane helix</keyword>
<evidence type="ECO:0000256" key="1">
    <source>
        <dbReference type="SAM" id="MobiDB-lite"/>
    </source>
</evidence>
<dbReference type="Pfam" id="PF26359">
    <property type="entry name" value="YwtC"/>
    <property type="match status" value="1"/>
</dbReference>
<evidence type="ECO:0000256" key="2">
    <source>
        <dbReference type="SAM" id="Phobius"/>
    </source>
</evidence>
<dbReference type="EMBL" id="FOGT01000010">
    <property type="protein sequence ID" value="SES20169.1"/>
    <property type="molecule type" value="Genomic_DNA"/>
</dbReference>
<evidence type="ECO:0000313" key="3">
    <source>
        <dbReference type="EMBL" id="SES20169.1"/>
    </source>
</evidence>
<accession>A0A1H9VF28</accession>
<proteinExistence type="predicted"/>
<dbReference type="RefSeq" id="WP_093053187.1">
    <property type="nucleotide sequence ID" value="NZ_FOGT01000010.1"/>
</dbReference>
<evidence type="ECO:0000313" key="4">
    <source>
        <dbReference type="Proteomes" id="UP000198571"/>
    </source>
</evidence>
<name>A0A1H9VF28_9BACI</name>
<dbReference type="InterPro" id="IPR058890">
    <property type="entry name" value="YwtC-like"/>
</dbReference>
<protein>
    <submittedName>
        <fullName evidence="3">Uncharacterized protein</fullName>
    </submittedName>
</protein>
<feature type="transmembrane region" description="Helical" evidence="2">
    <location>
        <begin position="16"/>
        <end position="37"/>
    </location>
</feature>
<dbReference type="AlphaFoldDB" id="A0A1H9VF28"/>
<feature type="region of interest" description="Disordered" evidence="1">
    <location>
        <begin position="183"/>
        <end position="206"/>
    </location>
</feature>
<keyword evidence="2" id="KW-0812">Transmembrane</keyword>